<proteinExistence type="predicted"/>
<dbReference type="eggNOG" id="ENOG502T9YC">
    <property type="taxonomic scope" value="Eukaryota"/>
</dbReference>
<name>B4KPM0_DROMO</name>
<sequence length="221" mass="25152">MQAKCSILKSIMPVKIYKSTSAVYLTCISKISISAFVPECNQKLVVEKAIVQALDESIMPQAYADRQLEAEELMHRSQTNFRKLIAERSKTGKQIRWAQNTQVRTSNNELAVVPQSSAIRKLASGEPSDRGQAVKKKVRWGQNTQKCFNKELEATHPMPVTNVPLNDNRTCKSYRRSRRKRRRTRIKLPTIDVATILEFIKILLLMIGLCITAYLMADLSQ</sequence>
<keyword evidence="1" id="KW-0812">Transmembrane</keyword>
<dbReference type="OrthoDB" id="7860976at2759"/>
<evidence type="ECO:0000313" key="2">
    <source>
        <dbReference type="EMBL" id="EDW09130.2"/>
    </source>
</evidence>
<dbReference type="KEGG" id="dmo:Dmoj_GI20355"/>
<keyword evidence="1" id="KW-1133">Transmembrane helix</keyword>
<dbReference type="InParanoid" id="B4KPM0"/>
<dbReference type="HOGENOM" id="CLU_1295582_0_0_1"/>
<gene>
    <name evidence="2" type="primary">Dmoj\GI20355</name>
    <name evidence="2" type="ORF">Dmoj_GI20355</name>
</gene>
<dbReference type="AlphaFoldDB" id="B4KPM0"/>
<dbReference type="Proteomes" id="UP000009192">
    <property type="component" value="Unassembled WGS sequence"/>
</dbReference>
<keyword evidence="1" id="KW-0472">Membrane</keyword>
<accession>B4KPM0</accession>
<reference evidence="2 3" key="1">
    <citation type="journal article" date="2007" name="Nature">
        <title>Evolution of genes and genomes on the Drosophila phylogeny.</title>
        <authorList>
            <consortium name="Drosophila 12 Genomes Consortium"/>
            <person name="Clark A.G."/>
            <person name="Eisen M.B."/>
            <person name="Smith D.R."/>
            <person name="Bergman C.M."/>
            <person name="Oliver B."/>
            <person name="Markow T.A."/>
            <person name="Kaufman T.C."/>
            <person name="Kellis M."/>
            <person name="Gelbart W."/>
            <person name="Iyer V.N."/>
            <person name="Pollard D.A."/>
            <person name="Sackton T.B."/>
            <person name="Larracuente A.M."/>
            <person name="Singh N.D."/>
            <person name="Abad J.P."/>
            <person name="Abt D.N."/>
            <person name="Adryan B."/>
            <person name="Aguade M."/>
            <person name="Akashi H."/>
            <person name="Anderson W.W."/>
            <person name="Aquadro C.F."/>
            <person name="Ardell D.H."/>
            <person name="Arguello R."/>
            <person name="Artieri C.G."/>
            <person name="Barbash D.A."/>
            <person name="Barker D."/>
            <person name="Barsanti P."/>
            <person name="Batterham P."/>
            <person name="Batzoglou S."/>
            <person name="Begun D."/>
            <person name="Bhutkar A."/>
            <person name="Blanco E."/>
            <person name="Bosak S.A."/>
            <person name="Bradley R.K."/>
            <person name="Brand A.D."/>
            <person name="Brent M.R."/>
            <person name="Brooks A.N."/>
            <person name="Brown R.H."/>
            <person name="Butlin R.K."/>
            <person name="Caggese C."/>
            <person name="Calvi B.R."/>
            <person name="Bernardo de Carvalho A."/>
            <person name="Caspi A."/>
            <person name="Castrezana S."/>
            <person name="Celniker S.E."/>
            <person name="Chang J.L."/>
            <person name="Chapple C."/>
            <person name="Chatterji S."/>
            <person name="Chinwalla A."/>
            <person name="Civetta A."/>
            <person name="Clifton S.W."/>
            <person name="Comeron J.M."/>
            <person name="Costello J.C."/>
            <person name="Coyne J.A."/>
            <person name="Daub J."/>
            <person name="David R.G."/>
            <person name="Delcher A.L."/>
            <person name="Delehaunty K."/>
            <person name="Do C.B."/>
            <person name="Ebling H."/>
            <person name="Edwards K."/>
            <person name="Eickbush T."/>
            <person name="Evans J.D."/>
            <person name="Filipski A."/>
            <person name="Findeiss S."/>
            <person name="Freyhult E."/>
            <person name="Fulton L."/>
            <person name="Fulton R."/>
            <person name="Garcia A.C."/>
            <person name="Gardiner A."/>
            <person name="Garfield D.A."/>
            <person name="Garvin B.E."/>
            <person name="Gibson G."/>
            <person name="Gilbert D."/>
            <person name="Gnerre S."/>
            <person name="Godfrey J."/>
            <person name="Good R."/>
            <person name="Gotea V."/>
            <person name="Gravely B."/>
            <person name="Greenberg A.J."/>
            <person name="Griffiths-Jones S."/>
            <person name="Gross S."/>
            <person name="Guigo R."/>
            <person name="Gustafson E.A."/>
            <person name="Haerty W."/>
            <person name="Hahn M.W."/>
            <person name="Halligan D.L."/>
            <person name="Halpern A.L."/>
            <person name="Halter G.M."/>
            <person name="Han M.V."/>
            <person name="Heger A."/>
            <person name="Hillier L."/>
            <person name="Hinrichs A.S."/>
            <person name="Holmes I."/>
            <person name="Hoskins R.A."/>
            <person name="Hubisz M.J."/>
            <person name="Hultmark D."/>
            <person name="Huntley M.A."/>
            <person name="Jaffe D.B."/>
            <person name="Jagadeeshan S."/>
            <person name="Jeck W.R."/>
            <person name="Johnson J."/>
            <person name="Jones C.D."/>
            <person name="Jordan W.C."/>
            <person name="Karpen G.H."/>
            <person name="Kataoka E."/>
            <person name="Keightley P.D."/>
            <person name="Kheradpour P."/>
            <person name="Kirkness E.F."/>
            <person name="Koerich L.B."/>
            <person name="Kristiansen K."/>
            <person name="Kudrna D."/>
            <person name="Kulathinal R.J."/>
            <person name="Kumar S."/>
            <person name="Kwok R."/>
            <person name="Lander E."/>
            <person name="Langley C.H."/>
            <person name="Lapoint R."/>
            <person name="Lazzaro B.P."/>
            <person name="Lee S.J."/>
            <person name="Levesque L."/>
            <person name="Li R."/>
            <person name="Lin C.F."/>
            <person name="Lin M.F."/>
            <person name="Lindblad-Toh K."/>
            <person name="Llopart A."/>
            <person name="Long M."/>
            <person name="Low L."/>
            <person name="Lozovsky E."/>
            <person name="Lu J."/>
            <person name="Luo M."/>
            <person name="Machado C.A."/>
            <person name="Makalowski W."/>
            <person name="Marzo M."/>
            <person name="Matsuda M."/>
            <person name="Matzkin L."/>
            <person name="McAllister B."/>
            <person name="McBride C.S."/>
            <person name="McKernan B."/>
            <person name="McKernan K."/>
            <person name="Mendez-Lago M."/>
            <person name="Minx P."/>
            <person name="Mollenhauer M.U."/>
            <person name="Montooth K."/>
            <person name="Mount S.M."/>
            <person name="Mu X."/>
            <person name="Myers E."/>
            <person name="Negre B."/>
            <person name="Newfeld S."/>
            <person name="Nielsen R."/>
            <person name="Noor M.A."/>
            <person name="O'Grady P."/>
            <person name="Pachter L."/>
            <person name="Papaceit M."/>
            <person name="Parisi M.J."/>
            <person name="Parisi M."/>
            <person name="Parts L."/>
            <person name="Pedersen J.S."/>
            <person name="Pesole G."/>
            <person name="Phillippy A.M."/>
            <person name="Ponting C.P."/>
            <person name="Pop M."/>
            <person name="Porcelli D."/>
            <person name="Powell J.R."/>
            <person name="Prohaska S."/>
            <person name="Pruitt K."/>
            <person name="Puig M."/>
            <person name="Quesneville H."/>
            <person name="Ram K.R."/>
            <person name="Rand D."/>
            <person name="Rasmussen M.D."/>
            <person name="Reed L.K."/>
            <person name="Reenan R."/>
            <person name="Reily A."/>
            <person name="Remington K.A."/>
            <person name="Rieger T.T."/>
            <person name="Ritchie M.G."/>
            <person name="Robin C."/>
            <person name="Rogers Y.H."/>
            <person name="Rohde C."/>
            <person name="Rozas J."/>
            <person name="Rubenfield M.J."/>
            <person name="Ruiz A."/>
            <person name="Russo S."/>
            <person name="Salzberg S.L."/>
            <person name="Sanchez-Gracia A."/>
            <person name="Saranga D.J."/>
            <person name="Sato H."/>
            <person name="Schaeffer S.W."/>
            <person name="Schatz M.C."/>
            <person name="Schlenke T."/>
            <person name="Schwartz R."/>
            <person name="Segarra C."/>
            <person name="Singh R.S."/>
            <person name="Sirot L."/>
            <person name="Sirota M."/>
            <person name="Sisneros N.B."/>
            <person name="Smith C.D."/>
            <person name="Smith T.F."/>
            <person name="Spieth J."/>
            <person name="Stage D.E."/>
            <person name="Stark A."/>
            <person name="Stephan W."/>
            <person name="Strausberg R.L."/>
            <person name="Strempel S."/>
            <person name="Sturgill D."/>
            <person name="Sutton G."/>
            <person name="Sutton G.G."/>
            <person name="Tao W."/>
            <person name="Teichmann S."/>
            <person name="Tobari Y.N."/>
            <person name="Tomimura Y."/>
            <person name="Tsolas J.M."/>
            <person name="Valente V.L."/>
            <person name="Venter E."/>
            <person name="Venter J.C."/>
            <person name="Vicario S."/>
            <person name="Vieira F.G."/>
            <person name="Vilella A.J."/>
            <person name="Villasante A."/>
            <person name="Walenz B."/>
            <person name="Wang J."/>
            <person name="Wasserman M."/>
            <person name="Watts T."/>
            <person name="Wilson D."/>
            <person name="Wilson R.K."/>
            <person name="Wing R.A."/>
            <person name="Wolfner M.F."/>
            <person name="Wong A."/>
            <person name="Wong G.K."/>
            <person name="Wu C.I."/>
            <person name="Wu G."/>
            <person name="Yamamoto D."/>
            <person name="Yang H.P."/>
            <person name="Yang S.P."/>
            <person name="Yorke J.A."/>
            <person name="Yoshida K."/>
            <person name="Zdobnov E."/>
            <person name="Zhang P."/>
            <person name="Zhang Y."/>
            <person name="Zimin A.V."/>
            <person name="Baldwin J."/>
            <person name="Abdouelleil A."/>
            <person name="Abdulkadir J."/>
            <person name="Abebe A."/>
            <person name="Abera B."/>
            <person name="Abreu J."/>
            <person name="Acer S.C."/>
            <person name="Aftuck L."/>
            <person name="Alexander A."/>
            <person name="An P."/>
            <person name="Anderson E."/>
            <person name="Anderson S."/>
            <person name="Arachi H."/>
            <person name="Azer M."/>
            <person name="Bachantsang P."/>
            <person name="Barry A."/>
            <person name="Bayul T."/>
            <person name="Berlin A."/>
            <person name="Bessette D."/>
            <person name="Bloom T."/>
            <person name="Blye J."/>
            <person name="Boguslavskiy L."/>
            <person name="Bonnet C."/>
            <person name="Boukhgalter B."/>
            <person name="Bourzgui I."/>
            <person name="Brown A."/>
            <person name="Cahill P."/>
            <person name="Channer S."/>
            <person name="Cheshatsang Y."/>
            <person name="Chuda L."/>
            <person name="Citroen M."/>
            <person name="Collymore A."/>
            <person name="Cooke P."/>
            <person name="Costello M."/>
            <person name="D'Aco K."/>
            <person name="Daza R."/>
            <person name="De Haan G."/>
            <person name="DeGray S."/>
            <person name="DeMaso C."/>
            <person name="Dhargay N."/>
            <person name="Dooley K."/>
            <person name="Dooley E."/>
            <person name="Doricent M."/>
            <person name="Dorje P."/>
            <person name="Dorjee K."/>
            <person name="Dupes A."/>
            <person name="Elong R."/>
            <person name="Falk J."/>
            <person name="Farina A."/>
            <person name="Faro S."/>
            <person name="Ferguson D."/>
            <person name="Fisher S."/>
            <person name="Foley C.D."/>
            <person name="Franke A."/>
            <person name="Friedrich D."/>
            <person name="Gadbois L."/>
            <person name="Gearin G."/>
            <person name="Gearin C.R."/>
            <person name="Giannoukos G."/>
            <person name="Goode T."/>
            <person name="Graham J."/>
            <person name="Grandbois E."/>
            <person name="Grewal S."/>
            <person name="Gyaltsen K."/>
            <person name="Hafez N."/>
            <person name="Hagos B."/>
            <person name="Hall J."/>
            <person name="Henson C."/>
            <person name="Hollinger A."/>
            <person name="Honan T."/>
            <person name="Huard M.D."/>
            <person name="Hughes L."/>
            <person name="Hurhula B."/>
            <person name="Husby M.E."/>
            <person name="Kamat A."/>
            <person name="Kanga B."/>
            <person name="Kashin S."/>
            <person name="Khazanovich D."/>
            <person name="Kisner P."/>
            <person name="Lance K."/>
            <person name="Lara M."/>
            <person name="Lee W."/>
            <person name="Lennon N."/>
            <person name="Letendre F."/>
            <person name="LeVine R."/>
            <person name="Lipovsky A."/>
            <person name="Liu X."/>
            <person name="Liu J."/>
            <person name="Liu S."/>
            <person name="Lokyitsang T."/>
            <person name="Lokyitsang Y."/>
            <person name="Lubonja R."/>
            <person name="Lui A."/>
            <person name="MacDonald P."/>
            <person name="Magnisalis V."/>
            <person name="Maru K."/>
            <person name="Matthews C."/>
            <person name="McCusker W."/>
            <person name="McDonough S."/>
            <person name="Mehta T."/>
            <person name="Meldrim J."/>
            <person name="Meneus L."/>
            <person name="Mihai O."/>
            <person name="Mihalev A."/>
            <person name="Mihova T."/>
            <person name="Mittelman R."/>
            <person name="Mlenga V."/>
            <person name="Montmayeur A."/>
            <person name="Mulrain L."/>
            <person name="Navidi A."/>
            <person name="Naylor J."/>
            <person name="Negash T."/>
            <person name="Nguyen T."/>
            <person name="Nguyen N."/>
            <person name="Nicol R."/>
            <person name="Norbu C."/>
            <person name="Norbu N."/>
            <person name="Novod N."/>
            <person name="O'Neill B."/>
            <person name="Osman S."/>
            <person name="Markiewicz E."/>
            <person name="Oyono O.L."/>
            <person name="Patti C."/>
            <person name="Phunkhang P."/>
            <person name="Pierre F."/>
            <person name="Priest M."/>
            <person name="Raghuraman S."/>
            <person name="Rege F."/>
            <person name="Reyes R."/>
            <person name="Rise C."/>
            <person name="Rogov P."/>
            <person name="Ross K."/>
            <person name="Ryan E."/>
            <person name="Settipalli S."/>
            <person name="Shea T."/>
            <person name="Sherpa N."/>
            <person name="Shi L."/>
            <person name="Shih D."/>
            <person name="Sparrow T."/>
            <person name="Spaulding J."/>
            <person name="Stalker J."/>
            <person name="Stange-Thomann N."/>
            <person name="Stavropoulos S."/>
            <person name="Stone C."/>
            <person name="Strader C."/>
            <person name="Tesfaye S."/>
            <person name="Thomson T."/>
            <person name="Thoulutsang Y."/>
            <person name="Thoulutsang D."/>
            <person name="Topham K."/>
            <person name="Topping I."/>
            <person name="Tsamla T."/>
            <person name="Vassiliev H."/>
            <person name="Vo A."/>
            <person name="Wangchuk T."/>
            <person name="Wangdi T."/>
            <person name="Weiand M."/>
            <person name="Wilkinson J."/>
            <person name="Wilson A."/>
            <person name="Yadav S."/>
            <person name="Young G."/>
            <person name="Yu Q."/>
            <person name="Zembek L."/>
            <person name="Zhong D."/>
            <person name="Zimmer A."/>
            <person name="Zwirko Z."/>
            <person name="Jaffe D.B."/>
            <person name="Alvarez P."/>
            <person name="Brockman W."/>
            <person name="Butler J."/>
            <person name="Chin C."/>
            <person name="Gnerre S."/>
            <person name="Grabherr M."/>
            <person name="Kleber M."/>
            <person name="Mauceli E."/>
            <person name="MacCallum I."/>
        </authorList>
    </citation>
    <scope>NUCLEOTIDE SEQUENCE [LARGE SCALE GENOMIC DNA]</scope>
    <source>
        <strain evidence="3">Tucson 15081-1352.22</strain>
    </source>
</reference>
<organism evidence="2 3">
    <name type="scientific">Drosophila mojavensis</name>
    <name type="common">Fruit fly</name>
    <dbReference type="NCBI Taxonomy" id="7230"/>
    <lineage>
        <taxon>Eukaryota</taxon>
        <taxon>Metazoa</taxon>
        <taxon>Ecdysozoa</taxon>
        <taxon>Arthropoda</taxon>
        <taxon>Hexapoda</taxon>
        <taxon>Insecta</taxon>
        <taxon>Pterygota</taxon>
        <taxon>Neoptera</taxon>
        <taxon>Endopterygota</taxon>
        <taxon>Diptera</taxon>
        <taxon>Brachycera</taxon>
        <taxon>Muscomorpha</taxon>
        <taxon>Ephydroidea</taxon>
        <taxon>Drosophilidae</taxon>
        <taxon>Drosophila</taxon>
    </lineage>
</organism>
<feature type="transmembrane region" description="Helical" evidence="1">
    <location>
        <begin position="188"/>
        <end position="217"/>
    </location>
</feature>
<evidence type="ECO:0000256" key="1">
    <source>
        <dbReference type="SAM" id="Phobius"/>
    </source>
</evidence>
<protein>
    <submittedName>
        <fullName evidence="2">Uncharacterized protein</fullName>
    </submittedName>
</protein>
<dbReference type="EMBL" id="CH933808">
    <property type="protein sequence ID" value="EDW09130.2"/>
    <property type="molecule type" value="Genomic_DNA"/>
</dbReference>
<keyword evidence="3" id="KW-1185">Reference proteome</keyword>
<evidence type="ECO:0000313" key="3">
    <source>
        <dbReference type="Proteomes" id="UP000009192"/>
    </source>
</evidence>